<name>A0A9P6LDV4_9AGAM</name>
<proteinExistence type="predicted"/>
<reference evidence="2" key="1">
    <citation type="journal article" date="2020" name="Nat. Commun.">
        <title>Large-scale genome sequencing of mycorrhizal fungi provides insights into the early evolution of symbiotic traits.</title>
        <authorList>
            <person name="Miyauchi S."/>
            <person name="Kiss E."/>
            <person name="Kuo A."/>
            <person name="Drula E."/>
            <person name="Kohler A."/>
            <person name="Sanchez-Garcia M."/>
            <person name="Morin E."/>
            <person name="Andreopoulos B."/>
            <person name="Barry K.W."/>
            <person name="Bonito G."/>
            <person name="Buee M."/>
            <person name="Carver A."/>
            <person name="Chen C."/>
            <person name="Cichocki N."/>
            <person name="Clum A."/>
            <person name="Culley D."/>
            <person name="Crous P.W."/>
            <person name="Fauchery L."/>
            <person name="Girlanda M."/>
            <person name="Hayes R.D."/>
            <person name="Keri Z."/>
            <person name="LaButti K."/>
            <person name="Lipzen A."/>
            <person name="Lombard V."/>
            <person name="Magnuson J."/>
            <person name="Maillard F."/>
            <person name="Murat C."/>
            <person name="Nolan M."/>
            <person name="Ohm R.A."/>
            <person name="Pangilinan J."/>
            <person name="Pereira M.F."/>
            <person name="Perotto S."/>
            <person name="Peter M."/>
            <person name="Pfister S."/>
            <person name="Riley R."/>
            <person name="Sitrit Y."/>
            <person name="Stielow J.B."/>
            <person name="Szollosi G."/>
            <person name="Zifcakova L."/>
            <person name="Stursova M."/>
            <person name="Spatafora J.W."/>
            <person name="Tedersoo L."/>
            <person name="Vaario L.M."/>
            <person name="Yamada A."/>
            <person name="Yan M."/>
            <person name="Wang P."/>
            <person name="Xu J."/>
            <person name="Bruns T."/>
            <person name="Baldrian P."/>
            <person name="Vilgalys R."/>
            <person name="Dunand C."/>
            <person name="Henrissat B."/>
            <person name="Grigoriev I.V."/>
            <person name="Hibbett D."/>
            <person name="Nagy L.G."/>
            <person name="Martin F.M."/>
        </authorList>
    </citation>
    <scope>NUCLEOTIDE SEQUENCE</scope>
    <source>
        <strain evidence="2">UH-Tt-Lm1</strain>
    </source>
</reference>
<dbReference type="OrthoDB" id="423313at2759"/>
<feature type="transmembrane region" description="Helical" evidence="1">
    <location>
        <begin position="55"/>
        <end position="76"/>
    </location>
</feature>
<evidence type="ECO:0000256" key="1">
    <source>
        <dbReference type="SAM" id="Phobius"/>
    </source>
</evidence>
<keyword evidence="1" id="KW-0812">Transmembrane</keyword>
<accession>A0A9P6LDV4</accession>
<evidence type="ECO:0000313" key="2">
    <source>
        <dbReference type="EMBL" id="KAF9793203.1"/>
    </source>
</evidence>
<protein>
    <recommendedName>
        <fullName evidence="4">Glutaredoxin domain-containing protein</fullName>
    </recommendedName>
</protein>
<evidence type="ECO:0000313" key="3">
    <source>
        <dbReference type="Proteomes" id="UP000736335"/>
    </source>
</evidence>
<dbReference type="AlphaFoldDB" id="A0A9P6LDV4"/>
<sequence>MHRRTATVDLPSPRIGSFVQPEPHSPQFFPPPASTSSRFSPPRFTISQSLISRQWLQRTTFIALFSLFSVSVYILLLNGSSNLEPAALPQEVKSPFRAAMKTIAHSHGRPWRPSHKDVLASRPQITLTPEQELAALSSFIISLPDQNILPPSVDPSQPIDPQLIIDFDTRADGAEAELKRLVTSTWENYPVVMYTKPSAVTRELRTLIDSFNLRPTPIVIDINERPDVDTLEPVLQRLAGSSSFPLLLVDGSLIDVSTSDRLQELGGSGTLQILVTESGAIINGGKRRKGRR</sequence>
<evidence type="ECO:0008006" key="4">
    <source>
        <dbReference type="Google" id="ProtNLM"/>
    </source>
</evidence>
<dbReference type="Gene3D" id="3.40.30.10">
    <property type="entry name" value="Glutaredoxin"/>
    <property type="match status" value="1"/>
</dbReference>
<organism evidence="2 3">
    <name type="scientific">Thelephora terrestris</name>
    <dbReference type="NCBI Taxonomy" id="56493"/>
    <lineage>
        <taxon>Eukaryota</taxon>
        <taxon>Fungi</taxon>
        <taxon>Dikarya</taxon>
        <taxon>Basidiomycota</taxon>
        <taxon>Agaricomycotina</taxon>
        <taxon>Agaricomycetes</taxon>
        <taxon>Thelephorales</taxon>
        <taxon>Thelephoraceae</taxon>
        <taxon>Thelephora</taxon>
    </lineage>
</organism>
<dbReference type="EMBL" id="WIUZ02000001">
    <property type="protein sequence ID" value="KAF9793203.1"/>
    <property type="molecule type" value="Genomic_DNA"/>
</dbReference>
<comment type="caution">
    <text evidence="2">The sequence shown here is derived from an EMBL/GenBank/DDBJ whole genome shotgun (WGS) entry which is preliminary data.</text>
</comment>
<dbReference type="Proteomes" id="UP000736335">
    <property type="component" value="Unassembled WGS sequence"/>
</dbReference>
<keyword evidence="3" id="KW-1185">Reference proteome</keyword>
<keyword evidence="1" id="KW-0472">Membrane</keyword>
<gene>
    <name evidence="2" type="ORF">BJ322DRAFT_1103627</name>
</gene>
<reference evidence="2" key="2">
    <citation type="submission" date="2020-11" db="EMBL/GenBank/DDBJ databases">
        <authorList>
            <consortium name="DOE Joint Genome Institute"/>
            <person name="Kuo A."/>
            <person name="Miyauchi S."/>
            <person name="Kiss E."/>
            <person name="Drula E."/>
            <person name="Kohler A."/>
            <person name="Sanchez-Garcia M."/>
            <person name="Andreopoulos B."/>
            <person name="Barry K.W."/>
            <person name="Bonito G."/>
            <person name="Buee M."/>
            <person name="Carver A."/>
            <person name="Chen C."/>
            <person name="Cichocki N."/>
            <person name="Clum A."/>
            <person name="Culley D."/>
            <person name="Crous P.W."/>
            <person name="Fauchery L."/>
            <person name="Girlanda M."/>
            <person name="Hayes R."/>
            <person name="Keri Z."/>
            <person name="Labutti K."/>
            <person name="Lipzen A."/>
            <person name="Lombard V."/>
            <person name="Magnuson J."/>
            <person name="Maillard F."/>
            <person name="Morin E."/>
            <person name="Murat C."/>
            <person name="Nolan M."/>
            <person name="Ohm R."/>
            <person name="Pangilinan J."/>
            <person name="Pereira M."/>
            <person name="Perotto S."/>
            <person name="Peter M."/>
            <person name="Riley R."/>
            <person name="Sitrit Y."/>
            <person name="Stielow B."/>
            <person name="Szollosi G."/>
            <person name="Zifcakova L."/>
            <person name="Stursova M."/>
            <person name="Spatafora J.W."/>
            <person name="Tedersoo L."/>
            <person name="Vaario L.-M."/>
            <person name="Yamada A."/>
            <person name="Yan M."/>
            <person name="Wang P."/>
            <person name="Xu J."/>
            <person name="Bruns T."/>
            <person name="Baldrian P."/>
            <person name="Vilgalys R."/>
            <person name="Henrissat B."/>
            <person name="Grigoriev I.V."/>
            <person name="Hibbett D."/>
            <person name="Nagy L.G."/>
            <person name="Martin F.M."/>
        </authorList>
    </citation>
    <scope>NUCLEOTIDE SEQUENCE</scope>
    <source>
        <strain evidence="2">UH-Tt-Lm1</strain>
    </source>
</reference>
<keyword evidence="1" id="KW-1133">Transmembrane helix</keyword>